<dbReference type="PANTHER" id="PTHR31038">
    <property type="entry name" value="EXPRESSED PROTEIN-RELATED"/>
    <property type="match status" value="1"/>
</dbReference>
<keyword evidence="11" id="KW-1185">Reference proteome</keyword>
<dbReference type="GO" id="GO:0009706">
    <property type="term" value="C:chloroplast inner membrane"/>
    <property type="evidence" value="ECO:0007669"/>
    <property type="project" value="TreeGrafter"/>
</dbReference>
<evidence type="ECO:0000256" key="2">
    <source>
        <dbReference type="ARBA" id="ARBA00010793"/>
    </source>
</evidence>
<comment type="similarity">
    <text evidence="2">Belongs to the RETICULATA family.</text>
</comment>
<dbReference type="AlphaFoldDB" id="A0A6J5WQW8"/>
<keyword evidence="3" id="KW-0150">Chloroplast</keyword>
<dbReference type="Pfam" id="PF11891">
    <property type="entry name" value="RETICULATA-like"/>
    <property type="match status" value="1"/>
</dbReference>
<evidence type="ECO:0000256" key="7">
    <source>
        <dbReference type="ARBA" id="ARBA00022989"/>
    </source>
</evidence>
<evidence type="ECO:0000256" key="4">
    <source>
        <dbReference type="ARBA" id="ARBA00022640"/>
    </source>
</evidence>
<organism evidence="10 11">
    <name type="scientific">Prunus armeniaca</name>
    <name type="common">Apricot</name>
    <name type="synonym">Armeniaca vulgaris</name>
    <dbReference type="NCBI Taxonomy" id="36596"/>
    <lineage>
        <taxon>Eukaryota</taxon>
        <taxon>Viridiplantae</taxon>
        <taxon>Streptophyta</taxon>
        <taxon>Embryophyta</taxon>
        <taxon>Tracheophyta</taxon>
        <taxon>Spermatophyta</taxon>
        <taxon>Magnoliopsida</taxon>
        <taxon>eudicotyledons</taxon>
        <taxon>Gunneridae</taxon>
        <taxon>Pentapetalae</taxon>
        <taxon>rosids</taxon>
        <taxon>fabids</taxon>
        <taxon>Rosales</taxon>
        <taxon>Rosaceae</taxon>
        <taxon>Amygdaloideae</taxon>
        <taxon>Amygdaleae</taxon>
        <taxon>Prunus</taxon>
    </lineage>
</organism>
<dbReference type="GO" id="GO:0099402">
    <property type="term" value="P:plant organ development"/>
    <property type="evidence" value="ECO:0007669"/>
    <property type="project" value="TreeGrafter"/>
</dbReference>
<gene>
    <name evidence="10" type="ORF">ORAREDHAP_LOCUS21413</name>
</gene>
<keyword evidence="8 9" id="KW-0472">Membrane</keyword>
<dbReference type="EMBL" id="CAEKKB010000003">
    <property type="protein sequence ID" value="CAB4304116.1"/>
    <property type="molecule type" value="Genomic_DNA"/>
</dbReference>
<evidence type="ECO:0000256" key="5">
    <source>
        <dbReference type="ARBA" id="ARBA00022692"/>
    </source>
</evidence>
<evidence type="ECO:0000256" key="9">
    <source>
        <dbReference type="SAM" id="Phobius"/>
    </source>
</evidence>
<evidence type="ECO:0000256" key="8">
    <source>
        <dbReference type="ARBA" id="ARBA00023136"/>
    </source>
</evidence>
<keyword evidence="4" id="KW-0934">Plastid</keyword>
<dbReference type="Proteomes" id="UP000507245">
    <property type="component" value="Unassembled WGS sequence"/>
</dbReference>
<feature type="transmembrane region" description="Helical" evidence="9">
    <location>
        <begin position="146"/>
        <end position="164"/>
    </location>
</feature>
<sequence>MCDGLACLRANAFCPDFGAIQGDARKMTCLSELQSWCFVKHTELKLVSFLFLASYKFCRLVMQNDNSLVTNALLSQVPERHQGSIWPLGCLMKYCSMLRNRMLADPSFLFKVGTEIVIDSYCATFAEVQKKGKDFWAEFELYAADLLVGIAIDIALVGMLAPYARIWKAIGITRII</sequence>
<evidence type="ECO:0000256" key="3">
    <source>
        <dbReference type="ARBA" id="ARBA00022528"/>
    </source>
</evidence>
<evidence type="ECO:0000256" key="1">
    <source>
        <dbReference type="ARBA" id="ARBA00004508"/>
    </source>
</evidence>
<evidence type="ECO:0000256" key="6">
    <source>
        <dbReference type="ARBA" id="ARBA00022946"/>
    </source>
</evidence>
<name>A0A6J5WQW8_PRUAR</name>
<dbReference type="InterPro" id="IPR021825">
    <property type="entry name" value="RETICULATA-related"/>
</dbReference>
<dbReference type="PANTHER" id="PTHR31038:SF18">
    <property type="entry name" value="PROTEIN RETICULATA-RELATED 1, CHLOROPLASTIC"/>
    <property type="match status" value="1"/>
</dbReference>
<reference evidence="11" key="1">
    <citation type="journal article" date="2020" name="Genome Biol.">
        <title>Gamete binning: chromosome-level and haplotype-resolved genome assembly enabled by high-throughput single-cell sequencing of gamete genomes.</title>
        <authorList>
            <person name="Campoy J.A."/>
            <person name="Sun H."/>
            <person name="Goel M."/>
            <person name="Jiao W.-B."/>
            <person name="Folz-Donahue K."/>
            <person name="Wang N."/>
            <person name="Rubio M."/>
            <person name="Liu C."/>
            <person name="Kukat C."/>
            <person name="Ruiz D."/>
            <person name="Huettel B."/>
            <person name="Schneeberger K."/>
        </authorList>
    </citation>
    <scope>NUCLEOTIDE SEQUENCE [LARGE SCALE GENOMIC DNA]</scope>
    <source>
        <strain evidence="11">cv. Rojo Pasion</strain>
    </source>
</reference>
<comment type="subcellular location">
    <subcellularLocation>
        <location evidence="1">Plastid</location>
        <location evidence="1">Chloroplast membrane</location>
        <topology evidence="1">Multi-pass membrane protein</topology>
    </subcellularLocation>
</comment>
<keyword evidence="7 9" id="KW-1133">Transmembrane helix</keyword>
<keyword evidence="6" id="KW-0809">Transit peptide</keyword>
<dbReference type="OrthoDB" id="205639at2759"/>
<evidence type="ECO:0000313" key="10">
    <source>
        <dbReference type="EMBL" id="CAB4304116.1"/>
    </source>
</evidence>
<accession>A0A6J5WQW8</accession>
<protein>
    <submittedName>
        <fullName evidence="10">Uncharacterized protein</fullName>
    </submittedName>
</protein>
<keyword evidence="5 9" id="KW-0812">Transmembrane</keyword>
<proteinExistence type="inferred from homology"/>
<evidence type="ECO:0000313" key="11">
    <source>
        <dbReference type="Proteomes" id="UP000507245"/>
    </source>
</evidence>